<accession>A0A1M6JI33</accession>
<feature type="transmembrane region" description="Helical" evidence="1">
    <location>
        <begin position="35"/>
        <end position="56"/>
    </location>
</feature>
<keyword evidence="1" id="KW-1133">Transmembrane helix</keyword>
<dbReference type="STRING" id="1123357.SAMN02745244_02572"/>
<protein>
    <submittedName>
        <fullName evidence="2">Uncharacterized protein</fullName>
    </submittedName>
</protein>
<evidence type="ECO:0000256" key="1">
    <source>
        <dbReference type="SAM" id="Phobius"/>
    </source>
</evidence>
<evidence type="ECO:0000313" key="2">
    <source>
        <dbReference type="EMBL" id="SHJ46367.1"/>
    </source>
</evidence>
<evidence type="ECO:0000313" key="3">
    <source>
        <dbReference type="Proteomes" id="UP000184512"/>
    </source>
</evidence>
<dbReference type="AlphaFoldDB" id="A0A1M6JI33"/>
<proteinExistence type="predicted"/>
<sequence>MEINLKIVAVVAAMCVVGPVGLILIRWVFRALGLFVALALGTIVLALVVALVRGVVTGGISFTW</sequence>
<keyword evidence="1" id="KW-0472">Membrane</keyword>
<organism evidence="2 3">
    <name type="scientific">Tessaracoccus bendigoensis DSM 12906</name>
    <dbReference type="NCBI Taxonomy" id="1123357"/>
    <lineage>
        <taxon>Bacteria</taxon>
        <taxon>Bacillati</taxon>
        <taxon>Actinomycetota</taxon>
        <taxon>Actinomycetes</taxon>
        <taxon>Propionibacteriales</taxon>
        <taxon>Propionibacteriaceae</taxon>
        <taxon>Tessaracoccus</taxon>
    </lineage>
</organism>
<dbReference type="Proteomes" id="UP000184512">
    <property type="component" value="Unassembled WGS sequence"/>
</dbReference>
<keyword evidence="1" id="KW-0812">Transmembrane</keyword>
<name>A0A1M6JI33_9ACTN</name>
<gene>
    <name evidence="2" type="ORF">SAMN02745244_02572</name>
</gene>
<feature type="transmembrane region" description="Helical" evidence="1">
    <location>
        <begin position="7"/>
        <end position="29"/>
    </location>
</feature>
<dbReference type="RefSeq" id="WP_073188933.1">
    <property type="nucleotide sequence ID" value="NZ_FQZG01000050.1"/>
</dbReference>
<dbReference type="EMBL" id="FQZG01000050">
    <property type="protein sequence ID" value="SHJ46367.1"/>
    <property type="molecule type" value="Genomic_DNA"/>
</dbReference>
<keyword evidence="3" id="KW-1185">Reference proteome</keyword>
<reference evidence="2 3" key="1">
    <citation type="submission" date="2016-11" db="EMBL/GenBank/DDBJ databases">
        <authorList>
            <person name="Jaros S."/>
            <person name="Januszkiewicz K."/>
            <person name="Wedrychowicz H."/>
        </authorList>
    </citation>
    <scope>NUCLEOTIDE SEQUENCE [LARGE SCALE GENOMIC DNA]</scope>
    <source>
        <strain evidence="2 3">DSM 12906</strain>
    </source>
</reference>